<dbReference type="AlphaFoldDB" id="A0A2A9M909"/>
<feature type="compositionally biased region" description="Low complexity" evidence="1">
    <location>
        <begin position="314"/>
        <end position="328"/>
    </location>
</feature>
<evidence type="ECO:0000313" key="3">
    <source>
        <dbReference type="Proteomes" id="UP000224006"/>
    </source>
</evidence>
<comment type="caution">
    <text evidence="2">The sequence shown here is derived from an EMBL/GenBank/DDBJ whole genome shotgun (WGS) entry which is preliminary data.</text>
</comment>
<evidence type="ECO:0000313" key="2">
    <source>
        <dbReference type="EMBL" id="PFH34379.1"/>
    </source>
</evidence>
<feature type="compositionally biased region" description="Low complexity" evidence="1">
    <location>
        <begin position="515"/>
        <end position="541"/>
    </location>
</feature>
<feature type="compositionally biased region" description="Basic and acidic residues" evidence="1">
    <location>
        <begin position="372"/>
        <end position="384"/>
    </location>
</feature>
<feature type="region of interest" description="Disordered" evidence="1">
    <location>
        <begin position="235"/>
        <end position="328"/>
    </location>
</feature>
<feature type="compositionally biased region" description="Basic and acidic residues" evidence="1">
    <location>
        <begin position="52"/>
        <end position="69"/>
    </location>
</feature>
<feature type="region of interest" description="Disordered" evidence="1">
    <location>
        <begin position="30"/>
        <end position="86"/>
    </location>
</feature>
<protein>
    <submittedName>
        <fullName evidence="2">Uncharacterized protein</fullName>
    </submittedName>
</protein>
<accession>A0A2A9M909</accession>
<feature type="region of interest" description="Disordered" evidence="1">
    <location>
        <begin position="344"/>
        <end position="426"/>
    </location>
</feature>
<dbReference type="VEuPathDB" id="ToxoDB:BESB_075310"/>
<feature type="region of interest" description="Disordered" evidence="1">
    <location>
        <begin position="159"/>
        <end position="194"/>
    </location>
</feature>
<reference evidence="2 3" key="1">
    <citation type="submission" date="2017-09" db="EMBL/GenBank/DDBJ databases">
        <title>Genome sequencing of Besnoitia besnoiti strain Bb-Ger1.</title>
        <authorList>
            <person name="Schares G."/>
            <person name="Venepally P."/>
            <person name="Lorenzi H.A."/>
        </authorList>
    </citation>
    <scope>NUCLEOTIDE SEQUENCE [LARGE SCALE GENOMIC DNA]</scope>
    <source>
        <strain evidence="2 3">Bb-Ger1</strain>
    </source>
</reference>
<organism evidence="2 3">
    <name type="scientific">Besnoitia besnoiti</name>
    <name type="common">Apicomplexan protozoan</name>
    <dbReference type="NCBI Taxonomy" id="94643"/>
    <lineage>
        <taxon>Eukaryota</taxon>
        <taxon>Sar</taxon>
        <taxon>Alveolata</taxon>
        <taxon>Apicomplexa</taxon>
        <taxon>Conoidasida</taxon>
        <taxon>Coccidia</taxon>
        <taxon>Eucoccidiorida</taxon>
        <taxon>Eimeriorina</taxon>
        <taxon>Sarcocystidae</taxon>
        <taxon>Besnoitia</taxon>
    </lineage>
</organism>
<keyword evidence="3" id="KW-1185">Reference proteome</keyword>
<dbReference type="GeneID" id="40312457"/>
<gene>
    <name evidence="2" type="ORF">BESB_075310</name>
</gene>
<feature type="region of interest" description="Disordered" evidence="1">
    <location>
        <begin position="512"/>
        <end position="592"/>
    </location>
</feature>
<evidence type="ECO:0000256" key="1">
    <source>
        <dbReference type="SAM" id="MobiDB-lite"/>
    </source>
</evidence>
<dbReference type="RefSeq" id="XP_029218388.1">
    <property type="nucleotide sequence ID" value="XM_029365904.1"/>
</dbReference>
<feature type="compositionally biased region" description="Basic and acidic residues" evidence="1">
    <location>
        <begin position="583"/>
        <end position="592"/>
    </location>
</feature>
<sequence>MEMGQGEEKSPGVHAWSTADSATVVTESLALSSVIPRPQSPASPTRSPAARSRGDEEGHGEAFDPRDTSESIPSEAGTRRGIRASETRALKEHLRGGAERLGSPGWSVDGLETEVPVLESPGYADRGESLIALSQLLHRRGKESAKRISVAGRRLPRTEMPWSRDRNREKKLCNKDESRAGSSESQRPAETEHHAMTVSELRGLALSVEELEAAVQAVATGTSSRASGLVFHFSPAESESDQQPQQGKVYLKGNQKTGEVNGDAAELVAEDRTTRRSWTQQATRLAPEADSPMDPDAWMPFESPRLAAAPPGPEASGAASGERSAVARPSFSVCAVSLPRLSRQPSVQAEAQPTVSPGVPPSSVPSRSQSPPKERADSRRDSPRRCAWPRSWSPQPAVLSISSSPSPSAEGGAGECASTSQRARPGSGYVWSKGFSLPLGKLGRQKLLRLVRRKYRLDRAFWGPRLREHGFEVTRFPRLGVEQLWAVAHLVGVFDNACQIAQEHASRCAGEATKSSSSSQPLPISSSFSSSSLSSTQSGSTCPPSLDARAGGGRTRRRGDEPAASPLREGVRERLAAAPEESPDNRESRPALRPQRECLHAAAGAHAFLDREAEPEDTTLTARISPEVRLIDRFEACSEERLSNGSPQLGSIQARAKEGKHCRESLGRASDLTCGTAWRCAREEAMRDSVSLDGRWGPADELVRIHSERGRAADLLDKEKELEQTYRSACTLWRKVQECVTLVPETETEDAPAACNDRALSHLSASSSCHSPIPSAPANAGNIFEAVRPRASGAREGDRNCILHRERQRPSGKQVEILWDDGLPSSHSAESPFVWPSFPAALRPSSGTEEAPPSFVYHWGSPEFQIAVAPKRPAGASSPPPGLSYLSTSLLRQFVRAKGPRHPFPSSHQRGDVEGDLDTASPCPWRPLALDRDAATPQVHRGTQRCVRDWARHRSPDEAVEEFCRLLAETQNEKQRVSSRMPAHLSLLRPPVSDNEISASNLRVPHPPCASAPQNWSECELAAQWTSDTAACSPRQTQSRFAPSLSFFPTTPASSFCPRDAPEWTRPVERARLRTNQPHTPEDCGAGEAHEVRRSLKRLALPEIRLHRRRRADIPGNHAPVLSSHSPFDAHKGFDSDSQAGHSGFAVGASKRRRLDPETVAFTGRSHQRRLEILESQTRSLQREVASLKMHLAMAR</sequence>
<dbReference type="EMBL" id="NWUJ01000007">
    <property type="protein sequence ID" value="PFH34379.1"/>
    <property type="molecule type" value="Genomic_DNA"/>
</dbReference>
<dbReference type="Proteomes" id="UP000224006">
    <property type="component" value="Unassembled WGS sequence"/>
</dbReference>
<proteinExistence type="predicted"/>
<feature type="region of interest" description="Disordered" evidence="1">
    <location>
        <begin position="1115"/>
        <end position="1152"/>
    </location>
</feature>
<feature type="compositionally biased region" description="Basic and acidic residues" evidence="1">
    <location>
        <begin position="162"/>
        <end position="179"/>
    </location>
</feature>
<name>A0A2A9M909_BESBE</name>
<dbReference type="KEGG" id="bbes:BESB_075310"/>